<comment type="caution">
    <text evidence="1">The sequence shown here is derived from an EMBL/GenBank/DDBJ whole genome shotgun (WGS) entry which is preliminary data.</text>
</comment>
<gene>
    <name evidence="1" type="ORF">DFR71_3633</name>
</gene>
<dbReference type="RefSeq" id="WP_067446973.1">
    <property type="nucleotide sequence ID" value="NZ_SMFR01000002.1"/>
</dbReference>
<name>A0A4R1FV35_9NOCA</name>
<evidence type="ECO:0000313" key="2">
    <source>
        <dbReference type="Proteomes" id="UP000294856"/>
    </source>
</evidence>
<protein>
    <submittedName>
        <fullName evidence="1">Uncharacterized protein</fullName>
    </submittedName>
</protein>
<reference evidence="1 2" key="1">
    <citation type="submission" date="2019-03" db="EMBL/GenBank/DDBJ databases">
        <title>Genomic Encyclopedia of Type Strains, Phase IV (KMG-IV): sequencing the most valuable type-strain genomes for metagenomic binning, comparative biology and taxonomic classification.</title>
        <authorList>
            <person name="Goeker M."/>
        </authorList>
    </citation>
    <scope>NUCLEOTIDE SEQUENCE [LARGE SCALE GENOMIC DNA]</scope>
    <source>
        <strain evidence="1 2">DSM 44684</strain>
    </source>
</reference>
<proteinExistence type="predicted"/>
<accession>A0A4R1FV35</accession>
<dbReference type="Proteomes" id="UP000294856">
    <property type="component" value="Unassembled WGS sequence"/>
</dbReference>
<sequence>MIKSGTRLTSQVCETQVIVIKSTDAIDDLRCGGAPMVPLGSETGTGAVLDPAFAGGTAVGKRYVHDTGAELLVTRAGRGTLDVNEIPLGLKEAKQLPSSD</sequence>
<evidence type="ECO:0000313" key="1">
    <source>
        <dbReference type="EMBL" id="TCJ97589.1"/>
    </source>
</evidence>
<keyword evidence="2" id="KW-1185">Reference proteome</keyword>
<dbReference type="OrthoDB" id="4378118at2"/>
<organism evidence="1 2">
    <name type="scientific">Nocardia alba</name>
    <dbReference type="NCBI Taxonomy" id="225051"/>
    <lineage>
        <taxon>Bacteria</taxon>
        <taxon>Bacillati</taxon>
        <taxon>Actinomycetota</taxon>
        <taxon>Actinomycetes</taxon>
        <taxon>Mycobacteriales</taxon>
        <taxon>Nocardiaceae</taxon>
        <taxon>Nocardia</taxon>
    </lineage>
</organism>
<dbReference type="EMBL" id="SMFR01000002">
    <property type="protein sequence ID" value="TCJ97589.1"/>
    <property type="molecule type" value="Genomic_DNA"/>
</dbReference>
<dbReference type="STRING" id="1210063.GCA_001612665_01292"/>
<dbReference type="AlphaFoldDB" id="A0A4R1FV35"/>